<feature type="domain" description="Deacetylase sirtuin-type" evidence="5">
    <location>
        <begin position="21"/>
        <end position="309"/>
    </location>
</feature>
<dbReference type="Pfam" id="PF02146">
    <property type="entry name" value="SIR2"/>
    <property type="match status" value="1"/>
</dbReference>
<feature type="binding site" evidence="4">
    <location>
        <position position="204"/>
    </location>
    <ligand>
        <name>Zn(2+)</name>
        <dbReference type="ChEBI" id="CHEBI:29105"/>
    </ligand>
</feature>
<keyword evidence="2" id="KW-0808">Transferase</keyword>
<feature type="active site" description="Proton acceptor" evidence="4">
    <location>
        <position position="142"/>
    </location>
</feature>
<dbReference type="NCBIfam" id="NF003738">
    <property type="entry name" value="PRK05333.1"/>
    <property type="match status" value="1"/>
</dbReference>
<dbReference type="GO" id="GO:0017136">
    <property type="term" value="F:histone deacetylase activity, NAD-dependent"/>
    <property type="evidence" value="ECO:0007669"/>
    <property type="project" value="TreeGrafter"/>
</dbReference>
<evidence type="ECO:0000256" key="4">
    <source>
        <dbReference type="PROSITE-ProRule" id="PRU00236"/>
    </source>
</evidence>
<evidence type="ECO:0000256" key="2">
    <source>
        <dbReference type="ARBA" id="ARBA00022679"/>
    </source>
</evidence>
<keyword evidence="3" id="KW-0520">NAD</keyword>
<keyword evidence="4" id="KW-0862">Zinc</keyword>
<evidence type="ECO:0000313" key="6">
    <source>
        <dbReference type="EMBL" id="RDU98698.1"/>
    </source>
</evidence>
<dbReference type="Gene3D" id="3.40.50.1220">
    <property type="entry name" value="TPP-binding domain"/>
    <property type="match status" value="1"/>
</dbReference>
<name>A0A3D8K072_9BURK</name>
<dbReference type="InterPro" id="IPR029035">
    <property type="entry name" value="DHS-like_NAD/FAD-binding_dom"/>
</dbReference>
<dbReference type="RefSeq" id="WP_115533512.1">
    <property type="nucleotide sequence ID" value="NZ_QRGA01000006.1"/>
</dbReference>
<evidence type="ECO:0000313" key="7">
    <source>
        <dbReference type="Proteomes" id="UP000256838"/>
    </source>
</evidence>
<sequence>MTESSASSASIRLPEPSFHEPASSAAAIDALSEFAASHKRLFVLTGAGVSVASGIPGYRDLNGDWMRAQPIQWQAFRDSEHARRRYWARSMVGWPMLAKARPNAAHCALAQLGAAGRIGRLVTQNVDGLHQRAGSLDVVELHGSIDDVVCLGCGTRHARAEIQTLLLRDNPSLADASAAVSADGDAHLEWDGLDVFRVPTCSHCGGMLKPDVVFFGENVPRERVEAAGVALEAADAMLVVGSSLMVFSGYRFCMWAAKAGTPIAAINIGVTRADALFSLKVQAPCGEALAALAARVAPSVSSVSSVSYR</sequence>
<organism evidence="6 7">
    <name type="scientific">Trinickia dinghuensis</name>
    <dbReference type="NCBI Taxonomy" id="2291023"/>
    <lineage>
        <taxon>Bacteria</taxon>
        <taxon>Pseudomonadati</taxon>
        <taxon>Pseudomonadota</taxon>
        <taxon>Betaproteobacteria</taxon>
        <taxon>Burkholderiales</taxon>
        <taxon>Burkholderiaceae</taxon>
        <taxon>Trinickia</taxon>
    </lineage>
</organism>
<feature type="binding site" evidence="4">
    <location>
        <position position="201"/>
    </location>
    <ligand>
        <name>Zn(2+)</name>
        <dbReference type="ChEBI" id="CHEBI:29105"/>
    </ligand>
</feature>
<protein>
    <recommendedName>
        <fullName evidence="1">protein acetyllysine N-acetyltransferase</fullName>
        <ecNumber evidence="1">2.3.1.286</ecNumber>
    </recommendedName>
</protein>
<dbReference type="InterPro" id="IPR003000">
    <property type="entry name" value="Sirtuin"/>
</dbReference>
<feature type="binding site" evidence="4">
    <location>
        <position position="150"/>
    </location>
    <ligand>
        <name>Zn(2+)</name>
        <dbReference type="ChEBI" id="CHEBI:29105"/>
    </ligand>
</feature>
<dbReference type="GO" id="GO:0046872">
    <property type="term" value="F:metal ion binding"/>
    <property type="evidence" value="ECO:0007669"/>
    <property type="project" value="UniProtKB-KW"/>
</dbReference>
<evidence type="ECO:0000259" key="5">
    <source>
        <dbReference type="PROSITE" id="PS50305"/>
    </source>
</evidence>
<feature type="binding site" evidence="4">
    <location>
        <position position="153"/>
    </location>
    <ligand>
        <name>Zn(2+)</name>
        <dbReference type="ChEBI" id="CHEBI:29105"/>
    </ligand>
</feature>
<dbReference type="EC" id="2.3.1.286" evidence="1"/>
<proteinExistence type="predicted"/>
<dbReference type="AlphaFoldDB" id="A0A3D8K072"/>
<dbReference type="EMBL" id="QRGA01000006">
    <property type="protein sequence ID" value="RDU98698.1"/>
    <property type="molecule type" value="Genomic_DNA"/>
</dbReference>
<dbReference type="GO" id="GO:0070403">
    <property type="term" value="F:NAD+ binding"/>
    <property type="evidence" value="ECO:0007669"/>
    <property type="project" value="InterPro"/>
</dbReference>
<accession>A0A3D8K072</accession>
<dbReference type="PROSITE" id="PS50305">
    <property type="entry name" value="SIRTUIN"/>
    <property type="match status" value="1"/>
</dbReference>
<dbReference type="InterPro" id="IPR026590">
    <property type="entry name" value="Ssirtuin_cat_dom"/>
</dbReference>
<dbReference type="InterPro" id="IPR026591">
    <property type="entry name" value="Sirtuin_cat_small_dom_sf"/>
</dbReference>
<dbReference type="SUPFAM" id="SSF52467">
    <property type="entry name" value="DHS-like NAD/FAD-binding domain"/>
    <property type="match status" value="1"/>
</dbReference>
<dbReference type="PANTHER" id="PTHR11085">
    <property type="entry name" value="NAD-DEPENDENT PROTEIN DEACYLASE SIRTUIN-5, MITOCHONDRIAL-RELATED"/>
    <property type="match status" value="1"/>
</dbReference>
<comment type="caution">
    <text evidence="6">The sequence shown here is derived from an EMBL/GenBank/DDBJ whole genome shotgun (WGS) entry which is preliminary data.</text>
</comment>
<dbReference type="Gene3D" id="3.30.1600.10">
    <property type="entry name" value="SIR2/SIRT2 'Small Domain"/>
    <property type="match status" value="1"/>
</dbReference>
<keyword evidence="4" id="KW-0479">Metal-binding</keyword>
<dbReference type="Proteomes" id="UP000256838">
    <property type="component" value="Unassembled WGS sequence"/>
</dbReference>
<gene>
    <name evidence="6" type="ORF">DWV00_10515</name>
</gene>
<reference evidence="6 7" key="1">
    <citation type="submission" date="2018-08" db="EMBL/GenBank/DDBJ databases">
        <title>Paraburkholderia sp. DHOM06 isolated from forest soil.</title>
        <authorList>
            <person name="Gao Z.-H."/>
            <person name="Qiu L.-H."/>
        </authorList>
    </citation>
    <scope>NUCLEOTIDE SEQUENCE [LARGE SCALE GENOMIC DNA]</scope>
    <source>
        <strain evidence="6 7">DHOM06</strain>
    </source>
</reference>
<evidence type="ECO:0000256" key="1">
    <source>
        <dbReference type="ARBA" id="ARBA00012928"/>
    </source>
</evidence>
<keyword evidence="7" id="KW-1185">Reference proteome</keyword>
<dbReference type="PANTHER" id="PTHR11085:SF10">
    <property type="entry name" value="NAD-DEPENDENT PROTEIN DEACYLASE SIRTUIN-5, MITOCHONDRIAL-RELATED"/>
    <property type="match status" value="1"/>
</dbReference>
<evidence type="ECO:0000256" key="3">
    <source>
        <dbReference type="ARBA" id="ARBA00023027"/>
    </source>
</evidence>
<dbReference type="OrthoDB" id="9800582at2"/>
<dbReference type="InterPro" id="IPR050134">
    <property type="entry name" value="NAD-dep_sirtuin_deacylases"/>
</dbReference>